<organism evidence="1 2">
    <name type="scientific">Sphenostylis stenocarpa</name>
    <dbReference type="NCBI Taxonomy" id="92480"/>
    <lineage>
        <taxon>Eukaryota</taxon>
        <taxon>Viridiplantae</taxon>
        <taxon>Streptophyta</taxon>
        <taxon>Embryophyta</taxon>
        <taxon>Tracheophyta</taxon>
        <taxon>Spermatophyta</taxon>
        <taxon>Magnoliopsida</taxon>
        <taxon>eudicotyledons</taxon>
        <taxon>Gunneridae</taxon>
        <taxon>Pentapetalae</taxon>
        <taxon>rosids</taxon>
        <taxon>fabids</taxon>
        <taxon>Fabales</taxon>
        <taxon>Fabaceae</taxon>
        <taxon>Papilionoideae</taxon>
        <taxon>50 kb inversion clade</taxon>
        <taxon>NPAAA clade</taxon>
        <taxon>indigoferoid/millettioid clade</taxon>
        <taxon>Phaseoleae</taxon>
        <taxon>Sphenostylis</taxon>
    </lineage>
</organism>
<accession>A0AA86RZD7</accession>
<name>A0AA86RZD7_9FABA</name>
<evidence type="ECO:0000313" key="1">
    <source>
        <dbReference type="EMBL" id="CAJ1936524.1"/>
    </source>
</evidence>
<evidence type="ECO:0000313" key="2">
    <source>
        <dbReference type="Proteomes" id="UP001189624"/>
    </source>
</evidence>
<sequence>MSERKEVASESNRGEEIETYPCIDFSLKSYVSCKEACPQSGFTLEETRKENGDGEKRRKCSVPGFPRMVNTDKRIAGKDGRNECSIACNNKINPVDKNYGP</sequence>
<dbReference type="Gramene" id="rna-AYBTSS11_LOCUS7525">
    <property type="protein sequence ID" value="CAJ1936524.1"/>
    <property type="gene ID" value="gene-AYBTSS11_LOCUS7525"/>
</dbReference>
<protein>
    <submittedName>
        <fullName evidence="1">Uncharacterized protein</fullName>
    </submittedName>
</protein>
<keyword evidence="2" id="KW-1185">Reference proteome</keyword>
<dbReference type="AlphaFoldDB" id="A0AA86RZD7"/>
<proteinExistence type="predicted"/>
<dbReference type="EMBL" id="OY731400">
    <property type="protein sequence ID" value="CAJ1936524.1"/>
    <property type="molecule type" value="Genomic_DNA"/>
</dbReference>
<dbReference type="Proteomes" id="UP001189624">
    <property type="component" value="Chromosome 3"/>
</dbReference>
<gene>
    <name evidence="1" type="ORF">AYBTSS11_LOCUS7525</name>
</gene>
<reference evidence="1" key="1">
    <citation type="submission" date="2023-10" db="EMBL/GenBank/DDBJ databases">
        <authorList>
            <person name="Domelevo Entfellner J.-B."/>
        </authorList>
    </citation>
    <scope>NUCLEOTIDE SEQUENCE</scope>
</reference>